<dbReference type="InterPro" id="IPR050765">
    <property type="entry name" value="Riboflavin_Biosynth_HTPR"/>
</dbReference>
<dbReference type="InterPro" id="IPR024072">
    <property type="entry name" value="DHFR-like_dom_sf"/>
</dbReference>
<dbReference type="EMBL" id="FQWL01000001">
    <property type="protein sequence ID" value="SHG17540.1"/>
    <property type="molecule type" value="Genomic_DNA"/>
</dbReference>
<dbReference type="GO" id="GO:0008703">
    <property type="term" value="F:5-amino-6-(5-phosphoribosylamino)uracil reductase activity"/>
    <property type="evidence" value="ECO:0007669"/>
    <property type="project" value="InterPro"/>
</dbReference>
<reference evidence="3" key="1">
    <citation type="submission" date="2016-11" db="EMBL/GenBank/DDBJ databases">
        <authorList>
            <person name="Varghese N."/>
            <person name="Submissions S."/>
        </authorList>
    </citation>
    <scope>NUCLEOTIDE SEQUENCE [LARGE SCALE GENOMIC DNA]</scope>
    <source>
        <strain evidence="3">DSM 22638</strain>
    </source>
</reference>
<protein>
    <submittedName>
        <fullName evidence="2">Dihydrofolate reductase</fullName>
    </submittedName>
</protein>
<dbReference type="Proteomes" id="UP000184532">
    <property type="component" value="Unassembled WGS sequence"/>
</dbReference>
<sequence>MFDKTTHSFMEKKNSVFIGTSLDGYIADKDGGLDWLDMIPNPDGESMGYYEFTANIDALVMGRTTFETVVGFDVEWPYTKPVFVLSNTMDSIPTSHEAKAFLVKGPLTDVLEQIHQKGYHHLYIDGGATIQSFLREDLIDEIIITTIPILLGGGHSLFGVLTKPLNFELVESKVFLNQLTCRHYRRKRHG</sequence>
<dbReference type="InterPro" id="IPR002734">
    <property type="entry name" value="RibDG_C"/>
</dbReference>
<gene>
    <name evidence="2" type="ORF">SAMN04488116_0093</name>
</gene>
<evidence type="ECO:0000259" key="1">
    <source>
        <dbReference type="Pfam" id="PF01872"/>
    </source>
</evidence>
<evidence type="ECO:0000313" key="2">
    <source>
        <dbReference type="EMBL" id="SHG17540.1"/>
    </source>
</evidence>
<dbReference type="AlphaFoldDB" id="A0A1M5HNM3"/>
<proteinExistence type="predicted"/>
<dbReference type="STRING" id="570519.SAMN04488116_0093"/>
<dbReference type="PANTHER" id="PTHR38011">
    <property type="entry name" value="DIHYDROFOLATE REDUCTASE FAMILY PROTEIN (AFU_ORTHOLOGUE AFUA_8G06820)"/>
    <property type="match status" value="1"/>
</dbReference>
<dbReference type="PANTHER" id="PTHR38011:SF11">
    <property type="entry name" value="2,5-DIAMINO-6-RIBOSYLAMINO-4(3H)-PYRIMIDINONE 5'-PHOSPHATE REDUCTASE"/>
    <property type="match status" value="1"/>
</dbReference>
<name>A0A1M5HNM3_9FLAO</name>
<keyword evidence="3" id="KW-1185">Reference proteome</keyword>
<organism evidence="2 3">
    <name type="scientific">Flagellimonas flava</name>
    <dbReference type="NCBI Taxonomy" id="570519"/>
    <lineage>
        <taxon>Bacteria</taxon>
        <taxon>Pseudomonadati</taxon>
        <taxon>Bacteroidota</taxon>
        <taxon>Flavobacteriia</taxon>
        <taxon>Flavobacteriales</taxon>
        <taxon>Flavobacteriaceae</taxon>
        <taxon>Flagellimonas</taxon>
    </lineage>
</organism>
<dbReference type="Pfam" id="PF01872">
    <property type="entry name" value="RibD_C"/>
    <property type="match status" value="1"/>
</dbReference>
<evidence type="ECO:0000313" key="3">
    <source>
        <dbReference type="Proteomes" id="UP000184532"/>
    </source>
</evidence>
<dbReference type="GO" id="GO:0009231">
    <property type="term" value="P:riboflavin biosynthetic process"/>
    <property type="evidence" value="ECO:0007669"/>
    <property type="project" value="InterPro"/>
</dbReference>
<feature type="domain" description="Bacterial bifunctional deaminase-reductase C-terminal" evidence="1">
    <location>
        <begin position="17"/>
        <end position="179"/>
    </location>
</feature>
<dbReference type="Gene3D" id="3.40.430.10">
    <property type="entry name" value="Dihydrofolate Reductase, subunit A"/>
    <property type="match status" value="1"/>
</dbReference>
<accession>A0A1M5HNM3</accession>
<dbReference type="SUPFAM" id="SSF53597">
    <property type="entry name" value="Dihydrofolate reductase-like"/>
    <property type="match status" value="1"/>
</dbReference>